<dbReference type="KEGG" id="nam:NAMH_0877"/>
<dbReference type="AlphaFoldDB" id="B9L9H2"/>
<dbReference type="HOGENOM" id="CLU_022530_1_0_7"/>
<feature type="domain" description="YcaO" evidence="1">
    <location>
        <begin position="43"/>
        <end position="365"/>
    </location>
</feature>
<evidence type="ECO:0000313" key="3">
    <source>
        <dbReference type="Proteomes" id="UP000000448"/>
    </source>
</evidence>
<sequence>MIKELHTFLSSLDMDLKSSVTNPEKNVFLAKLTDYNTSFTSYGKGSTEKDALLSAYGEMCERVINRNYFEEYYINDLYPQMKSGDFLNEKLKQFYKIDEMEPEDLIDFNSDKFEILSIPFLEKSTAKKVFFPVNLIQNLYASNGMAFHFDLNQAYYNAKTEIIERYVKFDVIRYGLPLPKINHPLNSAKIQIYDATLNGKYPVMAASFIENDEIILSFGCDLNREKAIQKAYLELWQTEMRERGRFNENIEEIKNSFNLYRHFVNLSGDVHTNFLKAPLFKEVKWDFEDLDVFTNEEYIKVYNANPFIAIHIIIPGISEVYPLEDMIYNNINQGKLYYRDKILNYEKYSKEEIYEIIDELKYSFATEIGALIGVKFDTTIFADDFEYYYKNNIKPKFSKTYLNILNLARKLNEI</sequence>
<dbReference type="PROSITE" id="PS51664">
    <property type="entry name" value="YCAO"/>
    <property type="match status" value="1"/>
</dbReference>
<dbReference type="RefSeq" id="WP_012663619.1">
    <property type="nucleotide sequence ID" value="NC_012115.1"/>
</dbReference>
<protein>
    <recommendedName>
        <fullName evidence="1">YcaO domain-containing protein</fullName>
    </recommendedName>
</protein>
<dbReference type="PANTHER" id="PTHR37809">
    <property type="entry name" value="RIBOSOMAL PROTEIN S12 METHYLTHIOTRANSFERASE ACCESSORY FACTOR YCAO"/>
    <property type="match status" value="1"/>
</dbReference>
<dbReference type="Proteomes" id="UP000000448">
    <property type="component" value="Chromosome"/>
</dbReference>
<reference evidence="2 3" key="1">
    <citation type="journal article" date="2009" name="PLoS Genet.">
        <title>Adaptations to submarine hydrothermal environments exemplified by the genome of Nautilia profundicola.</title>
        <authorList>
            <person name="Campbell B.J."/>
            <person name="Smith J.L."/>
            <person name="Hanson T.E."/>
            <person name="Klotz M.G."/>
            <person name="Stein L.Y."/>
            <person name="Lee C.K."/>
            <person name="Wu D."/>
            <person name="Robinson J.M."/>
            <person name="Khouri H.M."/>
            <person name="Eisen J.A."/>
            <person name="Cary S.C."/>
        </authorList>
    </citation>
    <scope>NUCLEOTIDE SEQUENCE [LARGE SCALE GENOMIC DNA]</scope>
    <source>
        <strain evidence="3">ATCC BAA-1463 / DSM 18972 / AmH</strain>
    </source>
</reference>
<proteinExistence type="predicted"/>
<dbReference type="STRING" id="598659.NAMH_0877"/>
<keyword evidence="3" id="KW-1185">Reference proteome</keyword>
<dbReference type="eggNOG" id="COG1944">
    <property type="taxonomic scope" value="Bacteria"/>
</dbReference>
<organism evidence="2 3">
    <name type="scientific">Nautilia profundicola (strain ATCC BAA-1463 / DSM 18972 / AmH)</name>
    <dbReference type="NCBI Taxonomy" id="598659"/>
    <lineage>
        <taxon>Bacteria</taxon>
        <taxon>Pseudomonadati</taxon>
        <taxon>Campylobacterota</taxon>
        <taxon>Epsilonproteobacteria</taxon>
        <taxon>Nautiliales</taxon>
        <taxon>Nautiliaceae</taxon>
        <taxon>Nautilia</taxon>
    </lineage>
</organism>
<dbReference type="Pfam" id="PF02624">
    <property type="entry name" value="YcaO"/>
    <property type="match status" value="1"/>
</dbReference>
<evidence type="ECO:0000259" key="1">
    <source>
        <dbReference type="PROSITE" id="PS51664"/>
    </source>
</evidence>
<accession>B9L9H2</accession>
<name>B9L9H2_NAUPA</name>
<dbReference type="OrthoDB" id="5380721at2"/>
<dbReference type="Gene3D" id="3.30.160.660">
    <property type="match status" value="1"/>
</dbReference>
<dbReference type="EMBL" id="CP001279">
    <property type="protein sequence ID" value="ACM92247.1"/>
    <property type="molecule type" value="Genomic_DNA"/>
</dbReference>
<dbReference type="InterPro" id="IPR003776">
    <property type="entry name" value="YcaO-like_dom"/>
</dbReference>
<dbReference type="PANTHER" id="PTHR37809:SF1">
    <property type="entry name" value="RIBOSOMAL PROTEIN S12 METHYLTHIOTRANSFERASE ACCESSORY FACTOR YCAO"/>
    <property type="match status" value="1"/>
</dbReference>
<evidence type="ECO:0000313" key="2">
    <source>
        <dbReference type="EMBL" id="ACM92247.1"/>
    </source>
</evidence>
<gene>
    <name evidence="2" type="ordered locus">NAMH_0877</name>
</gene>